<comment type="caution">
    <text evidence="14">The sequence shown here is derived from an EMBL/GenBank/DDBJ whole genome shotgun (WGS) entry which is preliminary data.</text>
</comment>
<accession>A0ABV1J681</accession>
<comment type="cofactor">
    <cofactor evidence="1 12">
        <name>Zn(2+)</name>
        <dbReference type="ChEBI" id="CHEBI:29105"/>
    </cofactor>
</comment>
<dbReference type="InterPro" id="IPR016193">
    <property type="entry name" value="Cytidine_deaminase-like"/>
</dbReference>
<evidence type="ECO:0000259" key="13">
    <source>
        <dbReference type="PROSITE" id="PS51747"/>
    </source>
</evidence>
<dbReference type="PANTHER" id="PTHR11644:SF2">
    <property type="entry name" value="CYTIDINE DEAMINASE"/>
    <property type="match status" value="1"/>
</dbReference>
<evidence type="ECO:0000256" key="9">
    <source>
        <dbReference type="ARBA" id="ARBA00032005"/>
    </source>
</evidence>
<evidence type="ECO:0000256" key="4">
    <source>
        <dbReference type="ARBA" id="ARBA00012783"/>
    </source>
</evidence>
<evidence type="ECO:0000256" key="1">
    <source>
        <dbReference type="ARBA" id="ARBA00001947"/>
    </source>
</evidence>
<dbReference type="GO" id="GO:0004126">
    <property type="term" value="F:cytidine deaminase activity"/>
    <property type="evidence" value="ECO:0007669"/>
    <property type="project" value="UniProtKB-EC"/>
</dbReference>
<dbReference type="RefSeq" id="WP_148474204.1">
    <property type="nucleotide sequence ID" value="NZ_JAOQJD010000014.1"/>
</dbReference>
<evidence type="ECO:0000313" key="15">
    <source>
        <dbReference type="Proteomes" id="UP001481872"/>
    </source>
</evidence>
<dbReference type="InterPro" id="IPR006262">
    <property type="entry name" value="Cyt_deam_tetra"/>
</dbReference>
<feature type="domain" description="CMP/dCMP-type deaminase" evidence="13">
    <location>
        <begin position="5"/>
        <end position="130"/>
    </location>
</feature>
<dbReference type="PROSITE" id="PS00903">
    <property type="entry name" value="CYT_DCMP_DEAMINASES_1"/>
    <property type="match status" value="1"/>
</dbReference>
<comment type="function">
    <text evidence="2 12">This enzyme scavenges exogenous and endogenous cytidine and 2'-deoxycytidine for UMP synthesis.</text>
</comment>
<dbReference type="Gene3D" id="3.40.140.10">
    <property type="entry name" value="Cytidine Deaminase, domain 2"/>
    <property type="match status" value="1"/>
</dbReference>
<dbReference type="NCBIfam" id="TIGR01354">
    <property type="entry name" value="cyt_deam_tetra"/>
    <property type="match status" value="1"/>
</dbReference>
<organism evidence="14 15">
    <name type="scientific">Aedoeadaptatus acetigenes</name>
    <dbReference type="NCBI Taxonomy" id="2981723"/>
    <lineage>
        <taxon>Bacteria</taxon>
        <taxon>Bacillati</taxon>
        <taxon>Bacillota</taxon>
        <taxon>Tissierellia</taxon>
        <taxon>Tissierellales</taxon>
        <taxon>Peptoniphilaceae</taxon>
        <taxon>Aedoeadaptatus</taxon>
    </lineage>
</organism>
<keyword evidence="7 12" id="KW-0378">Hydrolase</keyword>
<keyword evidence="15" id="KW-1185">Reference proteome</keyword>
<dbReference type="EC" id="3.5.4.5" evidence="4 12"/>
<evidence type="ECO:0000256" key="11">
    <source>
        <dbReference type="ARBA" id="ARBA00049558"/>
    </source>
</evidence>
<evidence type="ECO:0000256" key="3">
    <source>
        <dbReference type="ARBA" id="ARBA00006576"/>
    </source>
</evidence>
<dbReference type="Proteomes" id="UP001481872">
    <property type="component" value="Unassembled WGS sequence"/>
</dbReference>
<evidence type="ECO:0000256" key="2">
    <source>
        <dbReference type="ARBA" id="ARBA00003949"/>
    </source>
</evidence>
<sequence length="138" mass="14818">MNRKEIIQKLIAAAKAAQKSAYVPYSNYAVGAALLADDGKIYTGCNIENASFTPTVCAERVAVFKAISEGAKQVEIIAVVAGEDMGYPCGVCRQVLREFGKNATVVVAKDEENYHVHTLDELLPHSFGPENVKGDVDA</sequence>
<evidence type="ECO:0000256" key="6">
    <source>
        <dbReference type="ARBA" id="ARBA00022723"/>
    </source>
</evidence>
<evidence type="ECO:0000256" key="8">
    <source>
        <dbReference type="ARBA" id="ARBA00022833"/>
    </source>
</evidence>
<dbReference type="InterPro" id="IPR016192">
    <property type="entry name" value="APOBEC/CMP_deaminase_Zn-bd"/>
</dbReference>
<evidence type="ECO:0000313" key="14">
    <source>
        <dbReference type="EMBL" id="MEQ3353683.1"/>
    </source>
</evidence>
<name>A0ABV1J681_9FIRM</name>
<evidence type="ECO:0000256" key="5">
    <source>
        <dbReference type="ARBA" id="ARBA00018266"/>
    </source>
</evidence>
<dbReference type="CDD" id="cd01283">
    <property type="entry name" value="cytidine_deaminase"/>
    <property type="match status" value="1"/>
</dbReference>
<gene>
    <name evidence="14" type="ORF">AAA081_05120</name>
</gene>
<dbReference type="PROSITE" id="PS51747">
    <property type="entry name" value="CYT_DCMP_DEAMINASES_2"/>
    <property type="match status" value="1"/>
</dbReference>
<dbReference type="PANTHER" id="PTHR11644">
    <property type="entry name" value="CYTIDINE DEAMINASE"/>
    <property type="match status" value="1"/>
</dbReference>
<protein>
    <recommendedName>
        <fullName evidence="5 12">Cytidine deaminase</fullName>
        <ecNumber evidence="4 12">3.5.4.5</ecNumber>
    </recommendedName>
    <alternativeName>
        <fullName evidence="9 12">Cytidine aminohydrolase</fullName>
    </alternativeName>
</protein>
<dbReference type="EMBL" id="JBBNPS010000011">
    <property type="protein sequence ID" value="MEQ3353683.1"/>
    <property type="molecule type" value="Genomic_DNA"/>
</dbReference>
<evidence type="ECO:0000256" key="12">
    <source>
        <dbReference type="RuleBase" id="RU364006"/>
    </source>
</evidence>
<keyword evidence="6 12" id="KW-0479">Metal-binding</keyword>
<reference evidence="14 15" key="1">
    <citation type="submission" date="2024-04" db="EMBL/GenBank/DDBJ databases">
        <title>Human intestinal bacterial collection.</title>
        <authorList>
            <person name="Pauvert C."/>
            <person name="Hitch T.C.A."/>
            <person name="Clavel T."/>
        </authorList>
    </citation>
    <scope>NUCLEOTIDE SEQUENCE [LARGE SCALE GENOMIC DNA]</scope>
    <source>
        <strain evidence="14 15">CLA-SR-H026</strain>
    </source>
</reference>
<evidence type="ECO:0000256" key="7">
    <source>
        <dbReference type="ARBA" id="ARBA00022801"/>
    </source>
</evidence>
<comment type="similarity">
    <text evidence="3 12">Belongs to the cytidine and deoxycytidylate deaminase family.</text>
</comment>
<comment type="catalytic activity">
    <reaction evidence="11 12">
        <text>cytidine + H2O + H(+) = uridine + NH4(+)</text>
        <dbReference type="Rhea" id="RHEA:16069"/>
        <dbReference type="ChEBI" id="CHEBI:15377"/>
        <dbReference type="ChEBI" id="CHEBI:15378"/>
        <dbReference type="ChEBI" id="CHEBI:16704"/>
        <dbReference type="ChEBI" id="CHEBI:17562"/>
        <dbReference type="ChEBI" id="CHEBI:28938"/>
        <dbReference type="EC" id="3.5.4.5"/>
    </reaction>
</comment>
<dbReference type="InterPro" id="IPR002125">
    <property type="entry name" value="CMP_dCMP_dom"/>
</dbReference>
<keyword evidence="8 12" id="KW-0862">Zinc</keyword>
<comment type="catalytic activity">
    <reaction evidence="10 12">
        <text>2'-deoxycytidine + H2O + H(+) = 2'-deoxyuridine + NH4(+)</text>
        <dbReference type="Rhea" id="RHEA:13433"/>
        <dbReference type="ChEBI" id="CHEBI:15377"/>
        <dbReference type="ChEBI" id="CHEBI:15378"/>
        <dbReference type="ChEBI" id="CHEBI:15698"/>
        <dbReference type="ChEBI" id="CHEBI:16450"/>
        <dbReference type="ChEBI" id="CHEBI:28938"/>
        <dbReference type="EC" id="3.5.4.5"/>
    </reaction>
</comment>
<dbReference type="InterPro" id="IPR050202">
    <property type="entry name" value="Cyt/Deoxycyt_deaminase"/>
</dbReference>
<dbReference type="Pfam" id="PF00383">
    <property type="entry name" value="dCMP_cyt_deam_1"/>
    <property type="match status" value="1"/>
</dbReference>
<proteinExistence type="inferred from homology"/>
<dbReference type="SUPFAM" id="SSF53927">
    <property type="entry name" value="Cytidine deaminase-like"/>
    <property type="match status" value="1"/>
</dbReference>
<dbReference type="NCBIfam" id="NF004064">
    <property type="entry name" value="PRK05578.1"/>
    <property type="match status" value="1"/>
</dbReference>
<evidence type="ECO:0000256" key="10">
    <source>
        <dbReference type="ARBA" id="ARBA00049252"/>
    </source>
</evidence>